<protein>
    <submittedName>
        <fullName evidence="2">Uncharacterized protein</fullName>
    </submittedName>
</protein>
<dbReference type="PANTHER" id="PTHR36826:SF1">
    <property type="entry name" value="PROTEIN ECM13"/>
    <property type="match status" value="1"/>
</dbReference>
<gene>
    <name evidence="2" type="ORF">Kpol_1013p74</name>
</gene>
<feature type="compositionally biased region" description="Acidic residues" evidence="1">
    <location>
        <begin position="155"/>
        <end position="180"/>
    </location>
</feature>
<dbReference type="HOGENOM" id="CLU_1078474_0_0_1"/>
<dbReference type="Proteomes" id="UP000000267">
    <property type="component" value="Unassembled WGS sequence"/>
</dbReference>
<dbReference type="GeneID" id="5546685"/>
<feature type="compositionally biased region" description="Acidic residues" evidence="1">
    <location>
        <begin position="135"/>
        <end position="144"/>
    </location>
</feature>
<reference evidence="2 3" key="1">
    <citation type="journal article" date="2007" name="Proc. Natl. Acad. Sci. U.S.A.">
        <title>Independent sorting-out of thousands of duplicated gene pairs in two yeast species descended from a whole-genome duplication.</title>
        <authorList>
            <person name="Scannell D.R."/>
            <person name="Frank A.C."/>
            <person name="Conant G.C."/>
            <person name="Byrne K.P."/>
            <person name="Woolfit M."/>
            <person name="Wolfe K.H."/>
        </authorList>
    </citation>
    <scope>NUCLEOTIDE SEQUENCE [LARGE SCALE GENOMIC DNA]</scope>
    <source>
        <strain evidence="3">ATCC 22028 / DSM 70294 / BCRC 21397 / CBS 2163 / NBRC 10782 / NRRL Y-8283 / UCD 57-17</strain>
    </source>
</reference>
<dbReference type="EMBL" id="DS480390">
    <property type="protein sequence ID" value="EDO18399.1"/>
    <property type="molecule type" value="Genomic_DNA"/>
</dbReference>
<proteinExistence type="predicted"/>
<keyword evidence="3" id="KW-1185">Reference proteome</keyword>
<dbReference type="PANTHER" id="PTHR36826">
    <property type="entry name" value="PROTEIN ECM13"/>
    <property type="match status" value="1"/>
</dbReference>
<organism evidence="3">
    <name type="scientific">Vanderwaltozyma polyspora (strain ATCC 22028 / DSM 70294 / BCRC 21397 / CBS 2163 / NBRC 10782 / NRRL Y-8283 / UCD 57-17)</name>
    <name type="common">Kluyveromyces polysporus</name>
    <dbReference type="NCBI Taxonomy" id="436907"/>
    <lineage>
        <taxon>Eukaryota</taxon>
        <taxon>Fungi</taxon>
        <taxon>Dikarya</taxon>
        <taxon>Ascomycota</taxon>
        <taxon>Saccharomycotina</taxon>
        <taxon>Saccharomycetes</taxon>
        <taxon>Saccharomycetales</taxon>
        <taxon>Saccharomycetaceae</taxon>
        <taxon>Vanderwaltozyma</taxon>
    </lineage>
</organism>
<evidence type="ECO:0000313" key="3">
    <source>
        <dbReference type="Proteomes" id="UP000000267"/>
    </source>
</evidence>
<feature type="region of interest" description="Disordered" evidence="1">
    <location>
        <begin position="227"/>
        <end position="246"/>
    </location>
</feature>
<dbReference type="eggNOG" id="ENOG502SDCM">
    <property type="taxonomic scope" value="Eukaryota"/>
</dbReference>
<dbReference type="KEGG" id="vpo:Kpol_1013p74"/>
<dbReference type="InterPro" id="IPR037738">
    <property type="entry name" value="Ecm13-like"/>
</dbReference>
<dbReference type="OrthoDB" id="5431245at2759"/>
<dbReference type="RefSeq" id="XP_001646257.1">
    <property type="nucleotide sequence ID" value="XM_001646207.1"/>
</dbReference>
<feature type="region of interest" description="Disordered" evidence="1">
    <location>
        <begin position="135"/>
        <end position="180"/>
    </location>
</feature>
<evidence type="ECO:0000313" key="2">
    <source>
        <dbReference type="EMBL" id="EDO18399.1"/>
    </source>
</evidence>
<dbReference type="InParanoid" id="A7THB8"/>
<sequence>MGAQLNPTMTDIAEQCKLASKVRCKLNECGNPSSGNGRKKSFDLRVLVGHANLLDRVMDNILYCNRVQSKSFPENSDINENEIEESTQVIMNKPILPLSKSLKLSDLDNKVEFSPLYCDNKIEEDAIQLEQELDICDEDDDENDYLEKPEKQEENVDDDSNDSYDSDEFDSNNFDYEDTDYDYVEDSDSTLVPLLKYNTDITKDNLIDPISPSSAFTLSNPNYSYLPVQNNPYEGDNDTDKDDLSLPNFKRVDRSVHA</sequence>
<feature type="compositionally biased region" description="Basic and acidic residues" evidence="1">
    <location>
        <begin position="145"/>
        <end position="154"/>
    </location>
</feature>
<name>A7THB8_VANPO</name>
<evidence type="ECO:0000256" key="1">
    <source>
        <dbReference type="SAM" id="MobiDB-lite"/>
    </source>
</evidence>
<accession>A7THB8</accession>
<dbReference type="STRING" id="436907.A7THB8"/>
<dbReference type="AlphaFoldDB" id="A7THB8"/>